<evidence type="ECO:0000313" key="3">
    <source>
        <dbReference type="Proteomes" id="UP001054837"/>
    </source>
</evidence>
<protein>
    <submittedName>
        <fullName evidence="2">MYND-type domain-containing protein</fullName>
    </submittedName>
</protein>
<gene>
    <name evidence="2" type="primary">AVEN_92165_1</name>
    <name evidence="2" type="ORF">CDAR_311321</name>
</gene>
<reference evidence="2 3" key="1">
    <citation type="submission" date="2021-06" db="EMBL/GenBank/DDBJ databases">
        <title>Caerostris darwini draft genome.</title>
        <authorList>
            <person name="Kono N."/>
            <person name="Arakawa K."/>
        </authorList>
    </citation>
    <scope>NUCLEOTIDE SEQUENCE [LARGE SCALE GENOMIC DNA]</scope>
</reference>
<evidence type="ECO:0000313" key="2">
    <source>
        <dbReference type="EMBL" id="GIY61033.1"/>
    </source>
</evidence>
<organism evidence="2 3">
    <name type="scientific">Caerostris darwini</name>
    <dbReference type="NCBI Taxonomy" id="1538125"/>
    <lineage>
        <taxon>Eukaryota</taxon>
        <taxon>Metazoa</taxon>
        <taxon>Ecdysozoa</taxon>
        <taxon>Arthropoda</taxon>
        <taxon>Chelicerata</taxon>
        <taxon>Arachnida</taxon>
        <taxon>Araneae</taxon>
        <taxon>Araneomorphae</taxon>
        <taxon>Entelegynae</taxon>
        <taxon>Araneoidea</taxon>
        <taxon>Araneidae</taxon>
        <taxon>Caerostris</taxon>
    </lineage>
</organism>
<feature type="region of interest" description="Disordered" evidence="1">
    <location>
        <begin position="277"/>
        <end position="304"/>
    </location>
</feature>
<proteinExistence type="predicted"/>
<keyword evidence="3" id="KW-1185">Reference proteome</keyword>
<feature type="region of interest" description="Disordered" evidence="1">
    <location>
        <begin position="641"/>
        <end position="671"/>
    </location>
</feature>
<feature type="compositionally biased region" description="Polar residues" evidence="1">
    <location>
        <begin position="533"/>
        <end position="545"/>
    </location>
</feature>
<feature type="compositionally biased region" description="Polar residues" evidence="1">
    <location>
        <begin position="190"/>
        <end position="199"/>
    </location>
</feature>
<feature type="compositionally biased region" description="Basic residues" evidence="1">
    <location>
        <begin position="200"/>
        <end position="209"/>
    </location>
</feature>
<sequence>MNMDKKRKRIAHVGNTECDKEKYKNMINDILKVVDSMHSEEDFGIKLQESRSKKKKVLSINDPENYANYSSKKNHSKRKACPLMKKCQDSLNHLKRCRIPKPRAHISAIPKPLLKDNLTAKQKLCSEVDISDIRKTSKMSEKHIKGRKKSSPLEISGKWGNSDLDSDGDYEKLINKFKQENPKKQKRNFTKSNSALQRTHNVKNKRNTHKLLSNKTLPKKVPIASLTQHNDLEIESQRQSYDDSSETDGDNNSPLRKHSRKKFKRITKIATKNSNSDFSIQQSNSFEDNSNDAVHLNKKNSGDSPVVSEKANIFHNNVDRPLHSSSDLNYEEIIKLKCSIPCYAVLQRNPMIDREVYSLSSENSSSNLLSNSCLDEDNDCVILQERINSSHQNSEGIYPINIPGLEKISSEQNNEMQTGEITYALLRSNSKCSTPKVQEKHTHKSEIIDSSNNLLITSKPQSSMETKEISSDAEDCIILSGTAKPGHNEIISINNDEKRICQAFSDETKTSEKAVENLPFNVKIVSVTSLENNTSTATEDVSNMNKPEESKFSNAENKSKTYSSNVIETQDSDIEIIYLDPIISNEKSMNERENSSNMICKEIKDQNHSENQDECIILDDEDFCPFKTKSNLELMSVVRENSREDLKHDPKCSSNEHNEVSSDSPNSSKNKDSISIFELLNKIDFNYINKIINQTAIDGYENKNVNDSTKIVSIDESITPDKKVNTFSDRNLKTLQNDTNYTKKDNSENIYIDKNTYSRYDNETHCNTYAFQNLKNQIDVSNYNADKICNSEMHINHNLIVKTPSERLTIPYIEESYTSNAVGSRKYVDEKSSINNPSLTSGENERMNLTYVQSKNCRLPNEKRKLEIDNDNPSDELDILAAKSVCDLGELANVTAMPLLELFKREYNRYIEIKSTEQSFTAGLKLVEENQVKILMHLSSSIKNLMKHDSCFYEVAKKHTFPEKESKADFENCFKKGSEVIDDQKSFLNRASCSIYQGTNQDNTVPANRKTKEVQSYYASCDQECTFGKTEADVPFP</sequence>
<feature type="region of interest" description="Disordered" evidence="1">
    <location>
        <begin position="177"/>
        <end position="263"/>
    </location>
</feature>
<accession>A0AAV4UTG4</accession>
<feature type="region of interest" description="Disordered" evidence="1">
    <location>
        <begin position="137"/>
        <end position="161"/>
    </location>
</feature>
<evidence type="ECO:0000256" key="1">
    <source>
        <dbReference type="SAM" id="MobiDB-lite"/>
    </source>
</evidence>
<dbReference type="EMBL" id="BPLQ01011912">
    <property type="protein sequence ID" value="GIY61033.1"/>
    <property type="molecule type" value="Genomic_DNA"/>
</dbReference>
<dbReference type="Proteomes" id="UP001054837">
    <property type="component" value="Unassembled WGS sequence"/>
</dbReference>
<feature type="compositionally biased region" description="Low complexity" evidence="1">
    <location>
        <begin position="661"/>
        <end position="671"/>
    </location>
</feature>
<name>A0AAV4UTG4_9ARAC</name>
<feature type="region of interest" description="Disordered" evidence="1">
    <location>
        <begin position="533"/>
        <end position="558"/>
    </location>
</feature>
<feature type="compositionally biased region" description="Polar residues" evidence="1">
    <location>
        <begin position="277"/>
        <end position="292"/>
    </location>
</feature>
<dbReference type="AlphaFoldDB" id="A0AAV4UTG4"/>
<comment type="caution">
    <text evidence="2">The sequence shown here is derived from an EMBL/GenBank/DDBJ whole genome shotgun (WGS) entry which is preliminary data.</text>
</comment>
<feature type="compositionally biased region" description="Basic and acidic residues" evidence="1">
    <location>
        <begin position="641"/>
        <end position="660"/>
    </location>
</feature>